<dbReference type="KEGG" id="bwh:A9C19_03810"/>
<dbReference type="EMBL" id="CP016020">
    <property type="protein sequence ID" value="APH03956.1"/>
    <property type="molecule type" value="Genomic_DNA"/>
</dbReference>
<keyword evidence="1" id="KW-1133">Transmembrane helix</keyword>
<keyword evidence="1" id="KW-0812">Transmembrane</keyword>
<dbReference type="OrthoDB" id="2939462at2"/>
<dbReference type="AlphaFoldDB" id="A0A1L3MNM9"/>
<dbReference type="Proteomes" id="UP000181936">
    <property type="component" value="Chromosome"/>
</dbReference>
<keyword evidence="1" id="KW-0472">Membrane</keyword>
<name>A0A1L3MNM9_9BACI</name>
<keyword evidence="3" id="KW-1185">Reference proteome</keyword>
<gene>
    <name evidence="2" type="ORF">A9C19_03810</name>
</gene>
<evidence type="ECO:0000256" key="1">
    <source>
        <dbReference type="SAM" id="Phobius"/>
    </source>
</evidence>
<organism evidence="2 3">
    <name type="scientific">Bacillus weihaiensis</name>
    <dbReference type="NCBI Taxonomy" id="1547283"/>
    <lineage>
        <taxon>Bacteria</taxon>
        <taxon>Bacillati</taxon>
        <taxon>Bacillota</taxon>
        <taxon>Bacilli</taxon>
        <taxon>Bacillales</taxon>
        <taxon>Bacillaceae</taxon>
        <taxon>Bacillus</taxon>
    </lineage>
</organism>
<protein>
    <submittedName>
        <fullName evidence="2">Uncharacterized protein</fullName>
    </submittedName>
</protein>
<evidence type="ECO:0000313" key="2">
    <source>
        <dbReference type="EMBL" id="APH03956.1"/>
    </source>
</evidence>
<accession>A0A1L3MNM9</accession>
<feature type="transmembrane region" description="Helical" evidence="1">
    <location>
        <begin position="38"/>
        <end position="59"/>
    </location>
</feature>
<sequence>MNLIYSIMLLTLFLSIINFLYGYKEALRVSNAEGPVQGIPLMISLPLGFIFAYLSTVFYQLI</sequence>
<proteinExistence type="predicted"/>
<dbReference type="RefSeq" id="WP_072578749.1">
    <property type="nucleotide sequence ID" value="NZ_CP016020.1"/>
</dbReference>
<reference evidence="2 3" key="1">
    <citation type="journal article" date="2016" name="Sci. Rep.">
        <title>Complete genome sequence and transcriptomic analysis of a novel marine strain Bacillus weihaiensis reveals the mechanism of brown algae degradation.</title>
        <authorList>
            <person name="Zhu Y."/>
            <person name="Chen P."/>
            <person name="Bao Y."/>
            <person name="Men Y."/>
            <person name="Zeng Y."/>
            <person name="Yang J."/>
            <person name="Sun J."/>
            <person name="Sun Y."/>
        </authorList>
    </citation>
    <scope>NUCLEOTIDE SEQUENCE [LARGE SCALE GENOMIC DNA]</scope>
    <source>
        <strain evidence="2 3">Alg07</strain>
    </source>
</reference>
<evidence type="ECO:0000313" key="3">
    <source>
        <dbReference type="Proteomes" id="UP000181936"/>
    </source>
</evidence>